<dbReference type="InterPro" id="IPR050364">
    <property type="entry name" value="Cytochrome_P450_fung"/>
</dbReference>
<dbReference type="Proteomes" id="UP000521872">
    <property type="component" value="Unassembled WGS sequence"/>
</dbReference>
<dbReference type="Pfam" id="PF00067">
    <property type="entry name" value="p450"/>
    <property type="match status" value="1"/>
</dbReference>
<name>A0A8H4QRC6_9AGAR</name>
<keyword evidence="12" id="KW-0732">Signal</keyword>
<evidence type="ECO:0000256" key="8">
    <source>
        <dbReference type="ARBA" id="ARBA00023033"/>
    </source>
</evidence>
<dbReference type="GO" id="GO:0004497">
    <property type="term" value="F:monooxygenase activity"/>
    <property type="evidence" value="ECO:0007669"/>
    <property type="project" value="UniProtKB-KW"/>
</dbReference>
<comment type="similarity">
    <text evidence="3 10">Belongs to the cytochrome P450 family.</text>
</comment>
<keyword evidence="8 10" id="KW-0503">Monooxygenase</keyword>
<dbReference type="Gene3D" id="1.10.630.10">
    <property type="entry name" value="Cytochrome P450"/>
    <property type="match status" value="1"/>
</dbReference>
<evidence type="ECO:0000256" key="3">
    <source>
        <dbReference type="ARBA" id="ARBA00010617"/>
    </source>
</evidence>
<evidence type="ECO:0008006" key="15">
    <source>
        <dbReference type="Google" id="ProtNLM"/>
    </source>
</evidence>
<gene>
    <name evidence="13" type="ORF">D9613_003534</name>
</gene>
<evidence type="ECO:0000256" key="1">
    <source>
        <dbReference type="ARBA" id="ARBA00001971"/>
    </source>
</evidence>
<dbReference type="PRINTS" id="PR00463">
    <property type="entry name" value="EP450I"/>
</dbReference>
<feature type="chain" id="PRO_5034019558" description="Cytochrome P450" evidence="12">
    <location>
        <begin position="30"/>
        <end position="502"/>
    </location>
</feature>
<evidence type="ECO:0000256" key="7">
    <source>
        <dbReference type="ARBA" id="ARBA00023004"/>
    </source>
</evidence>
<dbReference type="EMBL" id="JAACJL010000044">
    <property type="protein sequence ID" value="KAF4614992.1"/>
    <property type="molecule type" value="Genomic_DNA"/>
</dbReference>
<evidence type="ECO:0000256" key="11">
    <source>
        <dbReference type="SAM" id="MobiDB-lite"/>
    </source>
</evidence>
<sequence length="502" mass="57003">MGFVVFVTLLLGVLWISQLLKRRIKPVHSTPPGPPADPLIGHMRMIPEHDAHLFYHELSKKYGKIISLRVPRRTLIILNSAKAAVDLLEKRSSIYSDRPSSDVNTLMGFASSLVFFPYGENFRRHRRLLNQYFHQKKCVSYQGVQEREAHRLIHSLAASPEKFEDHLNRYSASIILNVAHGHQVQGEDDEYMKIAEDVEYAITHCAPPGSNLVDMFPFLKDMPSWMPGTFAAKQARLFRPAVDRMHDYPFEDAKRKLAAGTSVESLLSSELEKINREGENYMYSTEDVKGATAIVYTAGVDTTFCTLLIFMLAMVLYPEAQVKAQEELDRLTGGTRLPTFEDRNSLPYLENLVQETYRWHSSVPSGIPHRCMEDDIYEGMFIPKGSIVIANTHAMMRDEDVYREPDKFDPGRYDRGEPHPVSQFGFGRRICPGRHLADASVWIAIASILTAYSIEPITDNSGKPMLPSEEFESAITSRPKPFKCRITPRNKEQLTSHDSGLP</sequence>
<evidence type="ECO:0000256" key="12">
    <source>
        <dbReference type="SAM" id="SignalP"/>
    </source>
</evidence>
<dbReference type="InterPro" id="IPR036396">
    <property type="entry name" value="Cyt_P450_sf"/>
</dbReference>
<keyword evidence="14" id="KW-1185">Reference proteome</keyword>
<dbReference type="PROSITE" id="PS00086">
    <property type="entry name" value="CYTOCHROME_P450"/>
    <property type="match status" value="1"/>
</dbReference>
<dbReference type="InterPro" id="IPR017972">
    <property type="entry name" value="Cyt_P450_CS"/>
</dbReference>
<dbReference type="GO" id="GO:0020037">
    <property type="term" value="F:heme binding"/>
    <property type="evidence" value="ECO:0007669"/>
    <property type="project" value="InterPro"/>
</dbReference>
<feature type="binding site" description="axial binding residue" evidence="9">
    <location>
        <position position="431"/>
    </location>
    <ligand>
        <name>heme</name>
        <dbReference type="ChEBI" id="CHEBI:30413"/>
    </ligand>
    <ligandPart>
        <name>Fe</name>
        <dbReference type="ChEBI" id="CHEBI:18248"/>
    </ligandPart>
</feature>
<comment type="cofactor">
    <cofactor evidence="1 9">
        <name>heme</name>
        <dbReference type="ChEBI" id="CHEBI:30413"/>
    </cofactor>
</comment>
<accession>A0A8H4QRC6</accession>
<proteinExistence type="inferred from homology"/>
<dbReference type="SUPFAM" id="SSF48264">
    <property type="entry name" value="Cytochrome P450"/>
    <property type="match status" value="1"/>
</dbReference>
<dbReference type="AlphaFoldDB" id="A0A8H4QRC6"/>
<dbReference type="GO" id="GO:0005506">
    <property type="term" value="F:iron ion binding"/>
    <property type="evidence" value="ECO:0007669"/>
    <property type="project" value="InterPro"/>
</dbReference>
<keyword evidence="6 10" id="KW-0560">Oxidoreductase</keyword>
<dbReference type="CDD" id="cd11065">
    <property type="entry name" value="CYP64-like"/>
    <property type="match status" value="1"/>
</dbReference>
<feature type="signal peptide" evidence="12">
    <location>
        <begin position="1"/>
        <end position="29"/>
    </location>
</feature>
<dbReference type="PANTHER" id="PTHR46300:SF5">
    <property type="entry name" value="CYTOCHROME P450"/>
    <property type="match status" value="1"/>
</dbReference>
<evidence type="ECO:0000256" key="6">
    <source>
        <dbReference type="ARBA" id="ARBA00023002"/>
    </source>
</evidence>
<evidence type="ECO:0000256" key="4">
    <source>
        <dbReference type="ARBA" id="ARBA00022617"/>
    </source>
</evidence>
<evidence type="ECO:0000256" key="2">
    <source>
        <dbReference type="ARBA" id="ARBA00005179"/>
    </source>
</evidence>
<organism evidence="13 14">
    <name type="scientific">Agrocybe pediades</name>
    <dbReference type="NCBI Taxonomy" id="84607"/>
    <lineage>
        <taxon>Eukaryota</taxon>
        <taxon>Fungi</taxon>
        <taxon>Dikarya</taxon>
        <taxon>Basidiomycota</taxon>
        <taxon>Agaricomycotina</taxon>
        <taxon>Agaricomycetes</taxon>
        <taxon>Agaricomycetidae</taxon>
        <taxon>Agaricales</taxon>
        <taxon>Agaricineae</taxon>
        <taxon>Strophariaceae</taxon>
        <taxon>Agrocybe</taxon>
    </lineage>
</organism>
<dbReference type="InterPro" id="IPR002401">
    <property type="entry name" value="Cyt_P450_E_grp-I"/>
</dbReference>
<keyword evidence="4 9" id="KW-0349">Heme</keyword>
<comment type="pathway">
    <text evidence="2">Secondary metabolite biosynthesis.</text>
</comment>
<keyword evidence="5 9" id="KW-0479">Metal-binding</keyword>
<feature type="region of interest" description="Disordered" evidence="11">
    <location>
        <begin position="459"/>
        <end position="502"/>
    </location>
</feature>
<dbReference type="PANTHER" id="PTHR46300">
    <property type="entry name" value="P450, PUTATIVE (EUROFUNG)-RELATED-RELATED"/>
    <property type="match status" value="1"/>
</dbReference>
<evidence type="ECO:0000256" key="9">
    <source>
        <dbReference type="PIRSR" id="PIRSR602401-1"/>
    </source>
</evidence>
<dbReference type="GO" id="GO:0016705">
    <property type="term" value="F:oxidoreductase activity, acting on paired donors, with incorporation or reduction of molecular oxygen"/>
    <property type="evidence" value="ECO:0007669"/>
    <property type="project" value="InterPro"/>
</dbReference>
<evidence type="ECO:0000313" key="14">
    <source>
        <dbReference type="Proteomes" id="UP000521872"/>
    </source>
</evidence>
<reference evidence="13 14" key="1">
    <citation type="submission" date="2019-12" db="EMBL/GenBank/DDBJ databases">
        <authorList>
            <person name="Floudas D."/>
            <person name="Bentzer J."/>
            <person name="Ahren D."/>
            <person name="Johansson T."/>
            <person name="Persson P."/>
            <person name="Tunlid A."/>
        </authorList>
    </citation>
    <scope>NUCLEOTIDE SEQUENCE [LARGE SCALE GENOMIC DNA]</scope>
    <source>
        <strain evidence="13 14">CBS 102.39</strain>
    </source>
</reference>
<evidence type="ECO:0000313" key="13">
    <source>
        <dbReference type="EMBL" id="KAF4614992.1"/>
    </source>
</evidence>
<comment type="caution">
    <text evidence="13">The sequence shown here is derived from an EMBL/GenBank/DDBJ whole genome shotgun (WGS) entry which is preliminary data.</text>
</comment>
<protein>
    <recommendedName>
        <fullName evidence="15">Cytochrome P450</fullName>
    </recommendedName>
</protein>
<evidence type="ECO:0000256" key="10">
    <source>
        <dbReference type="RuleBase" id="RU000461"/>
    </source>
</evidence>
<keyword evidence="7 9" id="KW-0408">Iron</keyword>
<dbReference type="InterPro" id="IPR001128">
    <property type="entry name" value="Cyt_P450"/>
</dbReference>
<evidence type="ECO:0000256" key="5">
    <source>
        <dbReference type="ARBA" id="ARBA00022723"/>
    </source>
</evidence>